<gene>
    <name evidence="5" type="ORF">NCTC11388_02700</name>
</gene>
<keyword evidence="3 5" id="KW-0418">Kinase</keyword>
<dbReference type="InterPro" id="IPR052700">
    <property type="entry name" value="Carb_kinase_PfkB-like"/>
</dbReference>
<dbReference type="InterPro" id="IPR029056">
    <property type="entry name" value="Ribokinase-like"/>
</dbReference>
<reference evidence="5 6" key="1">
    <citation type="submission" date="2018-06" db="EMBL/GenBank/DDBJ databases">
        <authorList>
            <consortium name="Pathogen Informatics"/>
            <person name="Doyle S."/>
        </authorList>
    </citation>
    <scope>NUCLEOTIDE SEQUENCE [LARGE SCALE GENOMIC DNA]</scope>
    <source>
        <strain evidence="5 6">NCTC11388</strain>
    </source>
</reference>
<dbReference type="PANTHER" id="PTHR43320">
    <property type="entry name" value="SUGAR KINASE"/>
    <property type="match status" value="1"/>
</dbReference>
<sequence length="332" mass="37240">MPNKKVLSFGELLIRMQATSDYFFETNRNTLKVYPGGSEANVAVTLARLGIPTTYLSAAPDNALTQEILSKLGNYGIDTSLMKIQGDRLGSYFLLSANGLSKGEVIYDRKYSSFSQLTLDDMDWDTIFEGIDWFHFTALTPSLNQELAYICKQALQKAAERGITISVDLNYRNRLWQYGKLPNEIMPELVQYADVIMGNIWAANKMLNSPIDETLDRETSKEMYVAYSKKSSANIFQAYPKCKHVANTFRFMDNATHNLFYGTYHSREADAVSETLETNNVIDRIGSGDAFMGGLIYAVIQEQSPQDIINTATQAGFQKLFVEGDFGNGKIN</sequence>
<evidence type="ECO:0000313" key="6">
    <source>
        <dbReference type="Proteomes" id="UP000254893"/>
    </source>
</evidence>
<dbReference type="InterPro" id="IPR011611">
    <property type="entry name" value="PfkB_dom"/>
</dbReference>
<protein>
    <submittedName>
        <fullName evidence="5">Aminoimidazole riboside kinase</fullName>
    </submittedName>
</protein>
<evidence type="ECO:0000256" key="1">
    <source>
        <dbReference type="ARBA" id="ARBA00010688"/>
    </source>
</evidence>
<dbReference type="CDD" id="cd01166">
    <property type="entry name" value="KdgK"/>
    <property type="match status" value="1"/>
</dbReference>
<dbReference type="RefSeq" id="WP_115170468.1">
    <property type="nucleotide sequence ID" value="NZ_UGYW01000002.1"/>
</dbReference>
<evidence type="ECO:0000256" key="3">
    <source>
        <dbReference type="ARBA" id="ARBA00022777"/>
    </source>
</evidence>
<dbReference type="Gene3D" id="3.40.1190.20">
    <property type="match status" value="1"/>
</dbReference>
<feature type="domain" description="Carbohydrate kinase PfkB" evidence="4">
    <location>
        <begin position="4"/>
        <end position="316"/>
    </location>
</feature>
<dbReference type="Pfam" id="PF00294">
    <property type="entry name" value="PfkB"/>
    <property type="match status" value="1"/>
</dbReference>
<keyword evidence="2" id="KW-0808">Transferase</keyword>
<dbReference type="SUPFAM" id="SSF53613">
    <property type="entry name" value="Ribokinase-like"/>
    <property type="match status" value="1"/>
</dbReference>
<dbReference type="PANTHER" id="PTHR43320:SF2">
    <property type="entry name" value="2-DEHYDRO-3-DEOXYGLUCONOKINASE_2-DEHYDRO-3-DEOXYGALACTONOKINASE"/>
    <property type="match status" value="1"/>
</dbReference>
<dbReference type="EMBL" id="UGYW01000002">
    <property type="protein sequence ID" value="SUJ17797.1"/>
    <property type="molecule type" value="Genomic_DNA"/>
</dbReference>
<comment type="similarity">
    <text evidence="1">Belongs to the carbohydrate kinase PfkB family.</text>
</comment>
<organism evidence="5 6">
    <name type="scientific">Sphingobacterium spiritivorum</name>
    <name type="common">Flavobacterium spiritivorum</name>
    <dbReference type="NCBI Taxonomy" id="258"/>
    <lineage>
        <taxon>Bacteria</taxon>
        <taxon>Pseudomonadati</taxon>
        <taxon>Bacteroidota</taxon>
        <taxon>Sphingobacteriia</taxon>
        <taxon>Sphingobacteriales</taxon>
        <taxon>Sphingobacteriaceae</taxon>
        <taxon>Sphingobacterium</taxon>
    </lineage>
</organism>
<dbReference type="Proteomes" id="UP000254893">
    <property type="component" value="Unassembled WGS sequence"/>
</dbReference>
<proteinExistence type="inferred from homology"/>
<dbReference type="AlphaFoldDB" id="A0A380CCQ9"/>
<dbReference type="GO" id="GO:0016301">
    <property type="term" value="F:kinase activity"/>
    <property type="evidence" value="ECO:0007669"/>
    <property type="project" value="UniProtKB-KW"/>
</dbReference>
<evidence type="ECO:0000259" key="4">
    <source>
        <dbReference type="Pfam" id="PF00294"/>
    </source>
</evidence>
<evidence type="ECO:0000256" key="2">
    <source>
        <dbReference type="ARBA" id="ARBA00022679"/>
    </source>
</evidence>
<name>A0A380CCQ9_SPHSI</name>
<evidence type="ECO:0000313" key="5">
    <source>
        <dbReference type="EMBL" id="SUJ17797.1"/>
    </source>
</evidence>
<accession>A0A380CCQ9</accession>